<dbReference type="Pfam" id="PF03176">
    <property type="entry name" value="MMPL"/>
    <property type="match status" value="1"/>
</dbReference>
<evidence type="ECO:0000256" key="1">
    <source>
        <dbReference type="ARBA" id="ARBA00004651"/>
    </source>
</evidence>
<feature type="domain" description="Membrane transport protein MMPL" evidence="8">
    <location>
        <begin position="171"/>
        <end position="409"/>
    </location>
</feature>
<dbReference type="PANTHER" id="PTHR33406:SF13">
    <property type="entry name" value="MEMBRANE PROTEIN YDFJ"/>
    <property type="match status" value="1"/>
</dbReference>
<comment type="caution">
    <text evidence="9">The sequence shown here is derived from an EMBL/GenBank/DDBJ whole genome shotgun (WGS) entry which is preliminary data.</text>
</comment>
<evidence type="ECO:0000259" key="8">
    <source>
        <dbReference type="Pfam" id="PF03176"/>
    </source>
</evidence>
<evidence type="ECO:0000256" key="6">
    <source>
        <dbReference type="SAM" id="MobiDB-lite"/>
    </source>
</evidence>
<feature type="transmembrane region" description="Helical" evidence="7">
    <location>
        <begin position="762"/>
        <end position="784"/>
    </location>
</feature>
<reference evidence="10" key="1">
    <citation type="journal article" date="2019" name="Int. J. Syst. Evol. Microbiol.">
        <title>The Global Catalogue of Microorganisms (GCM) 10K type strain sequencing project: providing services to taxonomists for standard genome sequencing and annotation.</title>
        <authorList>
            <consortium name="The Broad Institute Genomics Platform"/>
            <consortium name="The Broad Institute Genome Sequencing Center for Infectious Disease"/>
            <person name="Wu L."/>
            <person name="Ma J."/>
        </authorList>
    </citation>
    <scope>NUCLEOTIDE SEQUENCE [LARGE SCALE GENOMIC DNA]</scope>
    <source>
        <strain evidence="10">JCM 16916</strain>
    </source>
</reference>
<keyword evidence="2" id="KW-1003">Cell membrane</keyword>
<feature type="transmembrane region" description="Helical" evidence="7">
    <location>
        <begin position="246"/>
        <end position="265"/>
    </location>
</feature>
<feature type="transmembrane region" description="Helical" evidence="7">
    <location>
        <begin position="680"/>
        <end position="697"/>
    </location>
</feature>
<feature type="transmembrane region" description="Helical" evidence="7">
    <location>
        <begin position="272"/>
        <end position="293"/>
    </location>
</feature>
<evidence type="ECO:0000256" key="4">
    <source>
        <dbReference type="ARBA" id="ARBA00022989"/>
    </source>
</evidence>
<evidence type="ECO:0000256" key="2">
    <source>
        <dbReference type="ARBA" id="ARBA00022475"/>
    </source>
</evidence>
<feature type="transmembrane region" description="Helical" evidence="7">
    <location>
        <begin position="364"/>
        <end position="383"/>
    </location>
</feature>
<feature type="transmembrane region" description="Helical" evidence="7">
    <location>
        <begin position="339"/>
        <end position="358"/>
    </location>
</feature>
<evidence type="ECO:0000256" key="7">
    <source>
        <dbReference type="SAM" id="Phobius"/>
    </source>
</evidence>
<keyword evidence="10" id="KW-1185">Reference proteome</keyword>
<keyword evidence="4 7" id="KW-1133">Transmembrane helix</keyword>
<feature type="region of interest" description="Disordered" evidence="6">
    <location>
        <begin position="790"/>
        <end position="831"/>
    </location>
</feature>
<evidence type="ECO:0000313" key="10">
    <source>
        <dbReference type="Proteomes" id="UP001501727"/>
    </source>
</evidence>
<proteinExistence type="predicted"/>
<dbReference type="InterPro" id="IPR004869">
    <property type="entry name" value="MMPL_dom"/>
</dbReference>
<dbReference type="Proteomes" id="UP001501727">
    <property type="component" value="Unassembled WGS sequence"/>
</dbReference>
<gene>
    <name evidence="9" type="ORF">GCM10022229_20770</name>
</gene>
<feature type="transmembrane region" description="Helical" evidence="7">
    <location>
        <begin position="632"/>
        <end position="651"/>
    </location>
</feature>
<name>A0ABP7MMS6_9GAMM</name>
<evidence type="ECO:0000256" key="3">
    <source>
        <dbReference type="ARBA" id="ARBA00022692"/>
    </source>
</evidence>
<feature type="transmembrane region" description="Helical" evidence="7">
    <location>
        <begin position="415"/>
        <end position="436"/>
    </location>
</feature>
<feature type="compositionally biased region" description="Low complexity" evidence="6">
    <location>
        <begin position="790"/>
        <end position="814"/>
    </location>
</feature>
<dbReference type="Gene3D" id="1.20.1640.10">
    <property type="entry name" value="Multidrug efflux transporter AcrB transmembrane domain"/>
    <property type="match status" value="2"/>
</dbReference>
<organism evidence="9 10">
    <name type="scientific">Luteimonas lutimaris</name>
    <dbReference type="NCBI Taxonomy" id="698645"/>
    <lineage>
        <taxon>Bacteria</taxon>
        <taxon>Pseudomonadati</taxon>
        <taxon>Pseudomonadota</taxon>
        <taxon>Gammaproteobacteria</taxon>
        <taxon>Lysobacterales</taxon>
        <taxon>Lysobacteraceae</taxon>
        <taxon>Luteimonas</taxon>
    </lineage>
</organism>
<evidence type="ECO:0000313" key="9">
    <source>
        <dbReference type="EMBL" id="GAA3926465.1"/>
    </source>
</evidence>
<evidence type="ECO:0000256" key="5">
    <source>
        <dbReference type="ARBA" id="ARBA00023136"/>
    </source>
</evidence>
<sequence length="831" mass="87104">MTARLRITFALLWLAVLLFAGWWIGAHLQLTGDLRKFMPAPETPEQKLLIDELGEGPGSRLLLVALSGADAPTLAAQSKALRAALAADDQFALVANGDAGLDAIPDSLLPYRYLLSPTLDAQPLDAGYLAEQLDERVQDLGSPAGAMLEPLVGSDPTLETLKVAEALQPANAPRRLHEVWFDRAGKQALLLVQTRAAGFDPSGQQLAVDAIETAYAQARGDGAGDIALSGPGAFSVEIGGRTEAEAQWIGTIDTIGLILLLLVAYRSWKIPVLGVLPLASAGLAGLGAVALLFDGVHGITVAFGFTLIGVVQDYPIHLFSHQRPGVTPQQNARALWPTLATGVVATCIAYVTFLFSGVDGLQQLAVFTIAGLAVAALSTRLLLPGLIDPSPRDFADSRLLARMWSWTRHLPRPRWSLAVLALAAVAAIVFTPGAFWQNDLGKLTPVPADALARDAQLRAELGAPDVRYVLTLQGDSEDAVLQASERLQPALDALVQGGRLAGYDMAARYLPSAALQRSRQEKLPDAPALREALDAALADSPFRADAFDDFVTDVAAAKMLPPLTAADLAGTPLETGVGGLLLHGDDHVTALVSLSGLEDPAAVARVARLNGAVLLDMKAASESLVVAYRGRVLAALAMAAVLLALSVWIAMRMSVLVHLRTTGATRADIRRQTARRTARVLLPMALTTLLVLAALRLCGVELTLFHLVALILAAGLGLDYALFFDHAGEDYADQLRTLHALIVCSLMTVLVFFLLALSSIPVLRAIGSTVTLGVVGNFVLALLISRQPAAGGPDDADLAGAASAASSSLPGDAGENLAADAAPAKAGESEP</sequence>
<protein>
    <submittedName>
        <fullName evidence="9">MMPL family transporter</fullName>
    </submittedName>
</protein>
<dbReference type="PANTHER" id="PTHR33406">
    <property type="entry name" value="MEMBRANE PROTEIN MJ1562-RELATED"/>
    <property type="match status" value="1"/>
</dbReference>
<keyword evidence="5 7" id="KW-0472">Membrane</keyword>
<dbReference type="InterPro" id="IPR050545">
    <property type="entry name" value="Mycobact_MmpL"/>
</dbReference>
<feature type="transmembrane region" description="Helical" evidence="7">
    <location>
        <begin position="299"/>
        <end position="319"/>
    </location>
</feature>
<keyword evidence="3 7" id="KW-0812">Transmembrane</keyword>
<accession>A0ABP7MMS6</accession>
<feature type="transmembrane region" description="Helical" evidence="7">
    <location>
        <begin position="735"/>
        <end position="756"/>
    </location>
</feature>
<feature type="transmembrane region" description="Helical" evidence="7">
    <location>
        <begin position="703"/>
        <end position="723"/>
    </location>
</feature>
<dbReference type="SUPFAM" id="SSF82866">
    <property type="entry name" value="Multidrug efflux transporter AcrB transmembrane domain"/>
    <property type="match status" value="2"/>
</dbReference>
<dbReference type="EMBL" id="BAAAZU010000011">
    <property type="protein sequence ID" value="GAA3926465.1"/>
    <property type="molecule type" value="Genomic_DNA"/>
</dbReference>
<comment type="subcellular location">
    <subcellularLocation>
        <location evidence="1">Cell membrane</location>
        <topology evidence="1">Multi-pass membrane protein</topology>
    </subcellularLocation>
</comment>